<name>A0A9P1IGZ6_9PELO</name>
<reference evidence="2" key="1">
    <citation type="submission" date="2022-11" db="EMBL/GenBank/DDBJ databases">
        <authorList>
            <person name="Kikuchi T."/>
        </authorList>
    </citation>
    <scope>NUCLEOTIDE SEQUENCE</scope>
    <source>
        <strain evidence="2">PS1010</strain>
    </source>
</reference>
<keyword evidence="1" id="KW-0175">Coiled coil</keyword>
<accession>A0A9P1IGZ6</accession>
<dbReference type="EMBL" id="CANHGI010000003">
    <property type="protein sequence ID" value="CAI5445412.1"/>
    <property type="molecule type" value="Genomic_DNA"/>
</dbReference>
<keyword evidence="3" id="KW-1185">Reference proteome</keyword>
<sequence>MSEEDCPKLKKQRIEECINYVSNQESDVNNILNLINFGSYNSNDSQKVASDERENRKERGDRLLQLYYEQPALSNSASARRFEKNHERAVIWEEITNKINEEFGEKLEVLTVDKVKKLLTYYKKKDEGNLEKPTNKEVVVKLEDVPEPTELLKDVDQPLANLLSIISSKTSTPSSSSGFLPLLIVPQTSSDSSESASSSSSSNNEQLYILKKERHDFVVKLAEHYIQRMCFDNSSRSATVNAERHNMWIKITQQTNDKYSKVLGNLGVEQSKKLYSNCKRRRKLKEFEQPSCSLANSPDPEDFPSENTSTMELLDTLMIGMSKDAEILQLKNELSAKNAEISALKILLAEEREKRKSEYLRIIEEFRQKVDDVTNL</sequence>
<feature type="coiled-coil region" evidence="1">
    <location>
        <begin position="327"/>
        <end position="369"/>
    </location>
</feature>
<evidence type="ECO:0000313" key="2">
    <source>
        <dbReference type="EMBL" id="CAI5445412.1"/>
    </source>
</evidence>
<evidence type="ECO:0000313" key="3">
    <source>
        <dbReference type="Proteomes" id="UP001152747"/>
    </source>
</evidence>
<dbReference type="OrthoDB" id="5831841at2759"/>
<proteinExistence type="predicted"/>
<organism evidence="2 3">
    <name type="scientific">Caenorhabditis angaria</name>
    <dbReference type="NCBI Taxonomy" id="860376"/>
    <lineage>
        <taxon>Eukaryota</taxon>
        <taxon>Metazoa</taxon>
        <taxon>Ecdysozoa</taxon>
        <taxon>Nematoda</taxon>
        <taxon>Chromadorea</taxon>
        <taxon>Rhabditida</taxon>
        <taxon>Rhabditina</taxon>
        <taxon>Rhabditomorpha</taxon>
        <taxon>Rhabditoidea</taxon>
        <taxon>Rhabditidae</taxon>
        <taxon>Peloderinae</taxon>
        <taxon>Caenorhabditis</taxon>
    </lineage>
</organism>
<dbReference type="AlphaFoldDB" id="A0A9P1IGZ6"/>
<evidence type="ECO:0000256" key="1">
    <source>
        <dbReference type="SAM" id="Coils"/>
    </source>
</evidence>
<comment type="caution">
    <text evidence="2">The sequence shown here is derived from an EMBL/GenBank/DDBJ whole genome shotgun (WGS) entry which is preliminary data.</text>
</comment>
<gene>
    <name evidence="2" type="ORF">CAMP_LOCUS8049</name>
</gene>
<protein>
    <submittedName>
        <fullName evidence="2">Uncharacterized protein</fullName>
    </submittedName>
</protein>
<dbReference type="Proteomes" id="UP001152747">
    <property type="component" value="Unassembled WGS sequence"/>
</dbReference>